<evidence type="ECO:0000313" key="2">
    <source>
        <dbReference type="EMBL" id="MCD7130543.1"/>
    </source>
</evidence>
<evidence type="ECO:0000313" key="3">
    <source>
        <dbReference type="Proteomes" id="UP001199710"/>
    </source>
</evidence>
<dbReference type="RefSeq" id="WP_231823238.1">
    <property type="nucleotide sequence ID" value="NZ_JAJPDE010000062.1"/>
</dbReference>
<sequence length="117" mass="12836">MNTIINAIPEYVITAVISAAFYFGLKYARGLIHSKIVHAKTEQSKTMWSLLEVMADTVVASLVKSGMSGDQKFSQATNTIQKVLIKQGFTNVNINAIQAAVQAAYEKSPLTNQKEEK</sequence>
<name>A0ABS8R720_9LACO</name>
<keyword evidence="1" id="KW-0472">Membrane</keyword>
<evidence type="ECO:0000256" key="1">
    <source>
        <dbReference type="SAM" id="Phobius"/>
    </source>
</evidence>
<gene>
    <name evidence="2" type="ORF">LTY36_04975</name>
</gene>
<proteinExistence type="predicted"/>
<comment type="caution">
    <text evidence="2">The sequence shown here is derived from an EMBL/GenBank/DDBJ whole genome shotgun (WGS) entry which is preliminary data.</text>
</comment>
<evidence type="ECO:0008006" key="4">
    <source>
        <dbReference type="Google" id="ProtNLM"/>
    </source>
</evidence>
<dbReference type="Proteomes" id="UP001199710">
    <property type="component" value="Unassembled WGS sequence"/>
</dbReference>
<feature type="transmembrane region" description="Helical" evidence="1">
    <location>
        <begin position="6"/>
        <end position="25"/>
    </location>
</feature>
<reference evidence="2 3" key="1">
    <citation type="submission" date="2021-12" db="EMBL/GenBank/DDBJ databases">
        <title>A phylogenomic analysis of Limosilactobacillus reuteri reveals ancient and stable evolutionary relationships with rodents and birds and zoonotic transmission to humans.</title>
        <authorList>
            <person name="Li F."/>
            <person name="Li X."/>
            <person name="Cheng C."/>
            <person name="Tollenaar S."/>
            <person name="Zhang J.S."/>
            <person name="Simpson D."/>
            <person name="Tasseva G."/>
            <person name="Perez-Munoz M.E."/>
            <person name="Frese S."/>
            <person name="Gaenzle M.G."/>
            <person name="Walter J."/>
            <person name="Zheng J."/>
        </authorList>
    </citation>
    <scope>NUCLEOTIDE SEQUENCE [LARGE SCALE GENOMIC DNA]</scope>
    <source>
        <strain evidence="2 3">BG-MG3-B</strain>
    </source>
</reference>
<dbReference type="EMBL" id="JAJPDE010000062">
    <property type="protein sequence ID" value="MCD7130543.1"/>
    <property type="molecule type" value="Genomic_DNA"/>
</dbReference>
<keyword evidence="3" id="KW-1185">Reference proteome</keyword>
<accession>A0ABS8R720</accession>
<keyword evidence="1" id="KW-0812">Transmembrane</keyword>
<protein>
    <recommendedName>
        <fullName evidence="4">Phage holin</fullName>
    </recommendedName>
</protein>
<organism evidence="2 3">
    <name type="scientific">Limosilactobacillus agrestis</name>
    <dbReference type="NCBI Taxonomy" id="2759748"/>
    <lineage>
        <taxon>Bacteria</taxon>
        <taxon>Bacillati</taxon>
        <taxon>Bacillota</taxon>
        <taxon>Bacilli</taxon>
        <taxon>Lactobacillales</taxon>
        <taxon>Lactobacillaceae</taxon>
        <taxon>Limosilactobacillus</taxon>
    </lineage>
</organism>
<keyword evidence="1" id="KW-1133">Transmembrane helix</keyword>